<organism evidence="1 2">
    <name type="scientific">Trapa incisa</name>
    <dbReference type="NCBI Taxonomy" id="236973"/>
    <lineage>
        <taxon>Eukaryota</taxon>
        <taxon>Viridiplantae</taxon>
        <taxon>Streptophyta</taxon>
        <taxon>Embryophyta</taxon>
        <taxon>Tracheophyta</taxon>
        <taxon>Spermatophyta</taxon>
        <taxon>Magnoliopsida</taxon>
        <taxon>eudicotyledons</taxon>
        <taxon>Gunneridae</taxon>
        <taxon>Pentapetalae</taxon>
        <taxon>rosids</taxon>
        <taxon>malvids</taxon>
        <taxon>Myrtales</taxon>
        <taxon>Lythraceae</taxon>
        <taxon>Trapa</taxon>
    </lineage>
</organism>
<keyword evidence="2" id="KW-1185">Reference proteome</keyword>
<comment type="caution">
    <text evidence="1">The sequence shown here is derived from an EMBL/GenBank/DDBJ whole genome shotgun (WGS) entry which is preliminary data.</text>
</comment>
<dbReference type="AlphaFoldDB" id="A0AAN7JIJ8"/>
<evidence type="ECO:0000313" key="2">
    <source>
        <dbReference type="Proteomes" id="UP001345219"/>
    </source>
</evidence>
<reference evidence="1 2" key="1">
    <citation type="journal article" date="2023" name="Hortic Res">
        <title>Pangenome of water caltrop reveals structural variations and asymmetric subgenome divergence after allopolyploidization.</title>
        <authorList>
            <person name="Zhang X."/>
            <person name="Chen Y."/>
            <person name="Wang L."/>
            <person name="Yuan Y."/>
            <person name="Fang M."/>
            <person name="Shi L."/>
            <person name="Lu R."/>
            <person name="Comes H.P."/>
            <person name="Ma Y."/>
            <person name="Chen Y."/>
            <person name="Huang G."/>
            <person name="Zhou Y."/>
            <person name="Zheng Z."/>
            <person name="Qiu Y."/>
        </authorList>
    </citation>
    <scope>NUCLEOTIDE SEQUENCE [LARGE SCALE GENOMIC DNA]</scope>
    <source>
        <tissue evidence="1">Roots</tissue>
    </source>
</reference>
<evidence type="ECO:0000313" key="1">
    <source>
        <dbReference type="EMBL" id="KAK4744832.1"/>
    </source>
</evidence>
<proteinExistence type="predicted"/>
<dbReference type="EMBL" id="JAXIOK010000022">
    <property type="protein sequence ID" value="KAK4744832.1"/>
    <property type="molecule type" value="Genomic_DNA"/>
</dbReference>
<sequence>MIRSSVHGSLLTDGIHDFETFFFSVFTVERKVYDSLKTRSPRQETTTVSDFLEDLVDEEGGEEEEEGIDVVFIFFLLLPLLAHSLLSFASSISICSCLHSLLQNGVSPLHIDKKRISPNSGSYSRLIVKTYSLEVKLRRAEARERRVTVLLPVHEDIGVEPQVLIAEGARLEKVGLVVVISPTGVV</sequence>
<gene>
    <name evidence="1" type="ORF">SAY87_011144</name>
</gene>
<dbReference type="Proteomes" id="UP001345219">
    <property type="component" value="Chromosome 9"/>
</dbReference>
<protein>
    <submittedName>
        <fullName evidence="1">Uncharacterized protein</fullName>
    </submittedName>
</protein>
<accession>A0AAN7JIJ8</accession>
<name>A0AAN7JIJ8_9MYRT</name>